<organism evidence="1 3">
    <name type="scientific">Aspergillus hiratsukae</name>
    <dbReference type="NCBI Taxonomy" id="1194566"/>
    <lineage>
        <taxon>Eukaryota</taxon>
        <taxon>Fungi</taxon>
        <taxon>Dikarya</taxon>
        <taxon>Ascomycota</taxon>
        <taxon>Pezizomycotina</taxon>
        <taxon>Eurotiomycetes</taxon>
        <taxon>Eurotiomycetidae</taxon>
        <taxon>Eurotiales</taxon>
        <taxon>Aspergillaceae</taxon>
        <taxon>Aspergillus</taxon>
        <taxon>Aspergillus subgen. Fumigati</taxon>
    </lineage>
</organism>
<protein>
    <submittedName>
        <fullName evidence="1">Uncharacterized protein</fullName>
    </submittedName>
</protein>
<dbReference type="AlphaFoldDB" id="A0A8H6P5G7"/>
<accession>A0A8H6P5G7</accession>
<dbReference type="EMBL" id="JACBAD010002086">
    <property type="protein sequence ID" value="KAF7117633.1"/>
    <property type="molecule type" value="Genomic_DNA"/>
</dbReference>
<sequence>MFLTQTEKDNKLFNIEISSALSLDSTMPGDSLDDKHFASFRPSRTLYIAAQGIAAFRLPLPSRELEIPVYDSADGTLA</sequence>
<keyword evidence="3" id="KW-1185">Reference proteome</keyword>
<dbReference type="OrthoDB" id="5325862at2759"/>
<dbReference type="Proteomes" id="UP000662466">
    <property type="component" value="Unassembled WGS sequence"/>
</dbReference>
<dbReference type="EMBL" id="JACBAF010002297">
    <property type="protein sequence ID" value="KAF7157729.1"/>
    <property type="molecule type" value="Genomic_DNA"/>
</dbReference>
<evidence type="ECO:0000313" key="1">
    <source>
        <dbReference type="EMBL" id="KAF7117633.1"/>
    </source>
</evidence>
<evidence type="ECO:0000313" key="2">
    <source>
        <dbReference type="EMBL" id="KAF7157729.1"/>
    </source>
</evidence>
<evidence type="ECO:0000313" key="3">
    <source>
        <dbReference type="Proteomes" id="UP000630445"/>
    </source>
</evidence>
<dbReference type="Proteomes" id="UP000630445">
    <property type="component" value="Unassembled WGS sequence"/>
</dbReference>
<proteinExistence type="predicted"/>
<gene>
    <name evidence="1" type="ORF">CNMCM5793_006725</name>
    <name evidence="2" type="ORF">CNMCM6106_003712</name>
</gene>
<reference evidence="1" key="1">
    <citation type="submission" date="2020-06" db="EMBL/GenBank/DDBJ databases">
        <title>Draft genome sequences of strains closely related to Aspergillus parafelis and Aspergillus hiratsukae.</title>
        <authorList>
            <person name="Dos Santos R.A.C."/>
            <person name="Rivero-Menendez O."/>
            <person name="Steenwyk J.L."/>
            <person name="Mead M.E."/>
            <person name="Goldman G.H."/>
            <person name="Alastruey-Izquierdo A."/>
            <person name="Rokas A."/>
        </authorList>
    </citation>
    <scope>NUCLEOTIDE SEQUENCE</scope>
    <source>
        <strain evidence="1">CNM-CM5793</strain>
        <strain evidence="2">CNM-CM6106</strain>
    </source>
</reference>
<name>A0A8H6P5G7_9EURO</name>
<comment type="caution">
    <text evidence="1">The sequence shown here is derived from an EMBL/GenBank/DDBJ whole genome shotgun (WGS) entry which is preliminary data.</text>
</comment>